<dbReference type="Proteomes" id="UP000608513">
    <property type="component" value="Unassembled WGS sequence"/>
</dbReference>
<proteinExistence type="predicted"/>
<accession>A0A923SA37</accession>
<keyword evidence="1" id="KW-1133">Transmembrane helix</keyword>
<evidence type="ECO:0000313" key="2">
    <source>
        <dbReference type="EMBL" id="MBC5782366.1"/>
    </source>
</evidence>
<feature type="transmembrane region" description="Helical" evidence="1">
    <location>
        <begin position="6"/>
        <end position="24"/>
    </location>
</feature>
<evidence type="ECO:0000256" key="1">
    <source>
        <dbReference type="SAM" id="Phobius"/>
    </source>
</evidence>
<dbReference type="AlphaFoldDB" id="A0A923SA37"/>
<organism evidence="2 3">
    <name type="scientific">Ramlibacter cellulosilyticus</name>
    <dbReference type="NCBI Taxonomy" id="2764187"/>
    <lineage>
        <taxon>Bacteria</taxon>
        <taxon>Pseudomonadati</taxon>
        <taxon>Pseudomonadota</taxon>
        <taxon>Betaproteobacteria</taxon>
        <taxon>Burkholderiales</taxon>
        <taxon>Comamonadaceae</taxon>
        <taxon>Ramlibacter</taxon>
    </lineage>
</organism>
<feature type="transmembrane region" description="Helical" evidence="1">
    <location>
        <begin position="76"/>
        <end position="95"/>
    </location>
</feature>
<gene>
    <name evidence="2" type="ORF">H8N03_05390</name>
</gene>
<protein>
    <submittedName>
        <fullName evidence="2">Uncharacterized protein</fullName>
    </submittedName>
</protein>
<keyword evidence="1" id="KW-0812">Transmembrane</keyword>
<keyword evidence="1" id="KW-0472">Membrane</keyword>
<sequence>MDLSLLVALSVPVAGLVLSGWYGARRASSDTSSIALASLGVAIVIGVLLTFGQVLVHGLCVDARYCTYRGDGNMSYWFQSFFAIPLYWVVAWIAWHLNRE</sequence>
<evidence type="ECO:0000313" key="3">
    <source>
        <dbReference type="Proteomes" id="UP000608513"/>
    </source>
</evidence>
<reference evidence="2" key="1">
    <citation type="submission" date="2020-08" db="EMBL/GenBank/DDBJ databases">
        <title>Ramlibacter sp. USB13 16S ribosomal RNA gene genome sequencing and assembly.</title>
        <authorList>
            <person name="Kang M."/>
        </authorList>
    </citation>
    <scope>NUCLEOTIDE SEQUENCE</scope>
    <source>
        <strain evidence="2">USB13</strain>
    </source>
</reference>
<name>A0A923SA37_9BURK</name>
<dbReference type="RefSeq" id="WP_187075066.1">
    <property type="nucleotide sequence ID" value="NZ_JACORT010000001.1"/>
</dbReference>
<feature type="transmembrane region" description="Helical" evidence="1">
    <location>
        <begin position="36"/>
        <end position="56"/>
    </location>
</feature>
<comment type="caution">
    <text evidence="2">The sequence shown here is derived from an EMBL/GenBank/DDBJ whole genome shotgun (WGS) entry which is preliminary data.</text>
</comment>
<dbReference type="EMBL" id="JACORT010000001">
    <property type="protein sequence ID" value="MBC5782366.1"/>
    <property type="molecule type" value="Genomic_DNA"/>
</dbReference>
<keyword evidence="3" id="KW-1185">Reference proteome</keyword>